<feature type="transmembrane region" description="Helical" evidence="1">
    <location>
        <begin position="267"/>
        <end position="282"/>
    </location>
</feature>
<reference evidence="2 3" key="1">
    <citation type="journal article" date="2016" name="Nat. Commun.">
        <title>Thousands of microbial genomes shed light on interconnected biogeochemical processes in an aquifer system.</title>
        <authorList>
            <person name="Anantharaman K."/>
            <person name="Brown C.T."/>
            <person name="Hug L.A."/>
            <person name="Sharon I."/>
            <person name="Castelle C.J."/>
            <person name="Probst A.J."/>
            <person name="Thomas B.C."/>
            <person name="Singh A."/>
            <person name="Wilkins M.J."/>
            <person name="Karaoz U."/>
            <person name="Brodie E.L."/>
            <person name="Williams K.H."/>
            <person name="Hubbard S.S."/>
            <person name="Banfield J.F."/>
        </authorList>
    </citation>
    <scope>NUCLEOTIDE SEQUENCE [LARGE SCALE GENOMIC DNA]</scope>
</reference>
<evidence type="ECO:0000256" key="1">
    <source>
        <dbReference type="SAM" id="Phobius"/>
    </source>
</evidence>
<dbReference type="AlphaFoldDB" id="A0A1F7X662"/>
<feature type="transmembrane region" description="Helical" evidence="1">
    <location>
        <begin position="315"/>
        <end position="334"/>
    </location>
</feature>
<dbReference type="EMBL" id="MGFQ01000005">
    <property type="protein sequence ID" value="OGM10576.1"/>
    <property type="molecule type" value="Genomic_DNA"/>
</dbReference>
<keyword evidence="1" id="KW-0472">Membrane</keyword>
<name>A0A1F7X662_9BACT</name>
<protein>
    <recommendedName>
        <fullName evidence="4">Glycosyltransferase RgtA/B/C/D-like domain-containing protein</fullName>
    </recommendedName>
</protein>
<feature type="transmembrane region" description="Helical" evidence="1">
    <location>
        <begin position="154"/>
        <end position="184"/>
    </location>
</feature>
<keyword evidence="1" id="KW-0812">Transmembrane</keyword>
<organism evidence="2 3">
    <name type="scientific">Candidatus Woesebacteria bacterium RBG_13_36_22</name>
    <dbReference type="NCBI Taxonomy" id="1802478"/>
    <lineage>
        <taxon>Bacteria</taxon>
        <taxon>Candidatus Woeseibacteriota</taxon>
    </lineage>
</organism>
<gene>
    <name evidence="2" type="ORF">A2Z67_04240</name>
</gene>
<evidence type="ECO:0000313" key="3">
    <source>
        <dbReference type="Proteomes" id="UP000176939"/>
    </source>
</evidence>
<keyword evidence="1" id="KW-1133">Transmembrane helix</keyword>
<evidence type="ECO:0008006" key="4">
    <source>
        <dbReference type="Google" id="ProtNLM"/>
    </source>
</evidence>
<sequence length="475" mass="56134">MKKLPSPFFAFSLLFIFLYFFLPSGDTDLGWHLRYGQYFIETGKFLHENILTYYLPGYVWNNTYSLYQIFIYLVNKTFGFLGLSIANSLLFITSFIFFNKINPKCLKINFILFFIVILFGRNVFGLGIRDQEFSFLFLIIEFFILKKSEEKNKFLFYLIPLFTLWVNIHGAFILGLILLLAYAINQAFNKNFKKMYTILKFLVFSLFATLINPWGIGVYAEIIKVISTPLKLLIVEWVGPSLIVKLLILGLFILSSYFSIRSNNKNKFFWIILLTIFLYLSFTAKRNIILFALVTALALIDLKKDLTIKLEKSKIAGKFNIMLLILASLYLLSFRIPKTLDINLNWQSYCTKGYLKYPCKAVDFIRMNNLSGENVFSYYEWGGFLEWQLPKYKFFVDGRVPTWETPEGQSPNTIYLEIIMAEPEYQKKLERYQTDWLLLPVNSYLDYELRQKSNIYWEEIYRDNISVIYIPKRIF</sequence>
<evidence type="ECO:0000313" key="2">
    <source>
        <dbReference type="EMBL" id="OGM10576.1"/>
    </source>
</evidence>
<dbReference type="Proteomes" id="UP000176939">
    <property type="component" value="Unassembled WGS sequence"/>
</dbReference>
<feature type="transmembrane region" description="Helical" evidence="1">
    <location>
        <begin position="78"/>
        <end position="98"/>
    </location>
</feature>
<feature type="transmembrane region" description="Helical" evidence="1">
    <location>
        <begin position="7"/>
        <end position="25"/>
    </location>
</feature>
<feature type="transmembrane region" description="Helical" evidence="1">
    <location>
        <begin position="237"/>
        <end position="260"/>
    </location>
</feature>
<feature type="transmembrane region" description="Helical" evidence="1">
    <location>
        <begin position="110"/>
        <end position="128"/>
    </location>
</feature>
<accession>A0A1F7X662</accession>
<proteinExistence type="predicted"/>
<comment type="caution">
    <text evidence="2">The sequence shown here is derived from an EMBL/GenBank/DDBJ whole genome shotgun (WGS) entry which is preliminary data.</text>
</comment>
<feature type="transmembrane region" description="Helical" evidence="1">
    <location>
        <begin position="196"/>
        <end position="217"/>
    </location>
</feature>